<feature type="domain" description="Tyrosine-protein phosphatase" evidence="7">
    <location>
        <begin position="44"/>
        <end position="196"/>
    </location>
</feature>
<comment type="similarity">
    <text evidence="1">Belongs to the protein-tyrosine phosphatase family. Non-receptor class dual specificity subfamily.</text>
</comment>
<dbReference type="PROSITE" id="PS50056">
    <property type="entry name" value="TYR_PHOSPHATASE_2"/>
    <property type="match status" value="1"/>
</dbReference>
<dbReference type="InterPro" id="IPR000340">
    <property type="entry name" value="Dual-sp_phosphatase_cat-dom"/>
</dbReference>
<dbReference type="InterPro" id="IPR029021">
    <property type="entry name" value="Prot-tyrosine_phosphatase-like"/>
</dbReference>
<dbReference type="CDD" id="cd14498">
    <property type="entry name" value="DSP"/>
    <property type="match status" value="1"/>
</dbReference>
<comment type="catalytic activity">
    <reaction evidence="4">
        <text>O-phospho-L-seryl-[protein] + H2O = L-seryl-[protein] + phosphate</text>
        <dbReference type="Rhea" id="RHEA:20629"/>
        <dbReference type="Rhea" id="RHEA-COMP:9863"/>
        <dbReference type="Rhea" id="RHEA-COMP:11604"/>
        <dbReference type="ChEBI" id="CHEBI:15377"/>
        <dbReference type="ChEBI" id="CHEBI:29999"/>
        <dbReference type="ChEBI" id="CHEBI:43474"/>
        <dbReference type="ChEBI" id="CHEBI:83421"/>
        <dbReference type="EC" id="3.1.3.16"/>
    </reaction>
</comment>
<proteinExistence type="inferred from homology"/>
<dbReference type="Pfam" id="PF00782">
    <property type="entry name" value="DSPc"/>
    <property type="match status" value="1"/>
</dbReference>
<evidence type="ECO:0000256" key="5">
    <source>
        <dbReference type="ARBA" id="ARBA00048336"/>
    </source>
</evidence>
<evidence type="ECO:0000256" key="1">
    <source>
        <dbReference type="ARBA" id="ARBA00008601"/>
    </source>
</evidence>
<evidence type="ECO:0000256" key="4">
    <source>
        <dbReference type="ARBA" id="ARBA00047761"/>
    </source>
</evidence>
<reference evidence="9" key="1">
    <citation type="submission" date="2021-01" db="EMBL/GenBank/DDBJ databases">
        <authorList>
            <person name="Corre E."/>
            <person name="Pelletier E."/>
            <person name="Niang G."/>
            <person name="Scheremetjew M."/>
            <person name="Finn R."/>
            <person name="Kale V."/>
            <person name="Holt S."/>
            <person name="Cochrane G."/>
            <person name="Meng A."/>
            <person name="Brown T."/>
            <person name="Cohen L."/>
        </authorList>
    </citation>
    <scope>NUCLEOTIDE SEQUENCE</scope>
    <source>
        <strain evidence="9">PLY429</strain>
    </source>
</reference>
<dbReference type="PANTHER" id="PTHR45948">
    <property type="entry name" value="DUAL SPECIFICITY PROTEIN PHOSPHATASE DDB_G0269404-RELATED"/>
    <property type="match status" value="1"/>
</dbReference>
<comment type="catalytic activity">
    <reaction evidence="5">
        <text>O-phospho-L-threonyl-[protein] + H2O = L-threonyl-[protein] + phosphate</text>
        <dbReference type="Rhea" id="RHEA:47004"/>
        <dbReference type="Rhea" id="RHEA-COMP:11060"/>
        <dbReference type="Rhea" id="RHEA-COMP:11605"/>
        <dbReference type="ChEBI" id="CHEBI:15377"/>
        <dbReference type="ChEBI" id="CHEBI:30013"/>
        <dbReference type="ChEBI" id="CHEBI:43474"/>
        <dbReference type="ChEBI" id="CHEBI:61977"/>
        <dbReference type="EC" id="3.1.3.16"/>
    </reaction>
</comment>
<dbReference type="Gene3D" id="3.90.190.10">
    <property type="entry name" value="Protein tyrosine phosphatase superfamily"/>
    <property type="match status" value="1"/>
</dbReference>
<dbReference type="PANTHER" id="PTHR45948:SF2">
    <property type="entry name" value="DUAL SPECIFICITY PROTEIN PHOSPHATASE"/>
    <property type="match status" value="1"/>
</dbReference>
<evidence type="ECO:0000313" key="9">
    <source>
        <dbReference type="EMBL" id="CAD9197937.1"/>
    </source>
</evidence>
<sequence length="286" mass="30559">MEDEKRPGTEADDIEVGMSASPAAEVGEVQPLPSVLQPGSMFGGPDEIIPGIYLGGFLALEQCHRLGIEYVLSLVDADSYDQIKELLGNLLEGSNDAPALTMCHIDCEDRPRANLLQHMDTSTEFMGEALSNGKKVLVHCMAGVSRSATVVAAYIIKSEGLNPEEAVALVKEKRGCAEPNSGFVRQLSAWHTMGNKVDKEHALYKDLFSETPSVKKAASLGSGLSKPVTPDPDLRELSSSTAEANPVLVPEPTHTNRPEPTQETKVGSSREQQQGGPTSKACCCIS</sequence>
<gene>
    <name evidence="9" type="ORF">TCHU04912_LOCUS170</name>
</gene>
<organism evidence="9">
    <name type="scientific">Tetraselmis chuii</name>
    <dbReference type="NCBI Taxonomy" id="63592"/>
    <lineage>
        <taxon>Eukaryota</taxon>
        <taxon>Viridiplantae</taxon>
        <taxon>Chlorophyta</taxon>
        <taxon>core chlorophytes</taxon>
        <taxon>Chlorodendrophyceae</taxon>
        <taxon>Chlorodendrales</taxon>
        <taxon>Chlorodendraceae</taxon>
        <taxon>Tetraselmis</taxon>
    </lineage>
</organism>
<dbReference type="GO" id="GO:0007165">
    <property type="term" value="P:signal transduction"/>
    <property type="evidence" value="ECO:0007669"/>
    <property type="project" value="TreeGrafter"/>
</dbReference>
<keyword evidence="2" id="KW-0378">Hydrolase</keyword>
<dbReference type="AlphaFoldDB" id="A0A7S1WYC4"/>
<evidence type="ECO:0000256" key="2">
    <source>
        <dbReference type="ARBA" id="ARBA00022801"/>
    </source>
</evidence>
<evidence type="ECO:0000259" key="8">
    <source>
        <dbReference type="PROSITE" id="PS50056"/>
    </source>
</evidence>
<evidence type="ECO:0000256" key="6">
    <source>
        <dbReference type="SAM" id="MobiDB-lite"/>
    </source>
</evidence>
<dbReference type="PROSITE" id="PS00383">
    <property type="entry name" value="TYR_PHOSPHATASE_1"/>
    <property type="match status" value="1"/>
</dbReference>
<accession>A0A7S1WYC4</accession>
<dbReference type="EMBL" id="HBGG01000307">
    <property type="protein sequence ID" value="CAD9197937.1"/>
    <property type="molecule type" value="Transcribed_RNA"/>
</dbReference>
<evidence type="ECO:0000259" key="7">
    <source>
        <dbReference type="PROSITE" id="PS50054"/>
    </source>
</evidence>
<dbReference type="SUPFAM" id="SSF52799">
    <property type="entry name" value="(Phosphotyrosine protein) phosphatases II"/>
    <property type="match status" value="1"/>
</dbReference>
<dbReference type="InterPro" id="IPR016130">
    <property type="entry name" value="Tyr_Pase_AS"/>
</dbReference>
<feature type="compositionally biased region" description="Polar residues" evidence="6">
    <location>
        <begin position="263"/>
        <end position="277"/>
    </location>
</feature>
<evidence type="ECO:0008006" key="10">
    <source>
        <dbReference type="Google" id="ProtNLM"/>
    </source>
</evidence>
<evidence type="ECO:0000256" key="3">
    <source>
        <dbReference type="ARBA" id="ARBA00022912"/>
    </source>
</evidence>
<feature type="domain" description="Tyrosine specific protein phosphatases" evidence="8">
    <location>
        <begin position="113"/>
        <end position="174"/>
    </location>
</feature>
<dbReference type="InterPro" id="IPR000387">
    <property type="entry name" value="Tyr_Pase_dom"/>
</dbReference>
<name>A0A7S1WYC4_9CHLO</name>
<dbReference type="GO" id="GO:0005829">
    <property type="term" value="C:cytosol"/>
    <property type="evidence" value="ECO:0007669"/>
    <property type="project" value="TreeGrafter"/>
</dbReference>
<dbReference type="InterPro" id="IPR020422">
    <property type="entry name" value="TYR_PHOSPHATASE_DUAL_dom"/>
</dbReference>
<feature type="region of interest" description="Disordered" evidence="6">
    <location>
        <begin position="216"/>
        <end position="286"/>
    </location>
</feature>
<dbReference type="PROSITE" id="PS50054">
    <property type="entry name" value="TYR_PHOSPHATASE_DUAL"/>
    <property type="match status" value="1"/>
</dbReference>
<dbReference type="GO" id="GO:0004722">
    <property type="term" value="F:protein serine/threonine phosphatase activity"/>
    <property type="evidence" value="ECO:0007669"/>
    <property type="project" value="UniProtKB-EC"/>
</dbReference>
<protein>
    <recommendedName>
        <fullName evidence="10">Protein-tyrosine-phosphatase</fullName>
    </recommendedName>
</protein>
<dbReference type="GO" id="GO:0004725">
    <property type="term" value="F:protein tyrosine phosphatase activity"/>
    <property type="evidence" value="ECO:0007669"/>
    <property type="project" value="TreeGrafter"/>
</dbReference>
<keyword evidence="3" id="KW-0904">Protein phosphatase</keyword>
<dbReference type="SMART" id="SM00195">
    <property type="entry name" value="DSPc"/>
    <property type="match status" value="1"/>
</dbReference>